<organism evidence="3 4">
    <name type="scientific">Molossus molossus</name>
    <name type="common">Pallas' mastiff bat</name>
    <name type="synonym">Vespertilio molossus</name>
    <dbReference type="NCBI Taxonomy" id="27622"/>
    <lineage>
        <taxon>Eukaryota</taxon>
        <taxon>Metazoa</taxon>
        <taxon>Chordata</taxon>
        <taxon>Craniata</taxon>
        <taxon>Vertebrata</taxon>
        <taxon>Euteleostomi</taxon>
        <taxon>Mammalia</taxon>
        <taxon>Eutheria</taxon>
        <taxon>Laurasiatheria</taxon>
        <taxon>Chiroptera</taxon>
        <taxon>Yangochiroptera</taxon>
        <taxon>Molossidae</taxon>
        <taxon>Molossus</taxon>
    </lineage>
</organism>
<dbReference type="Proteomes" id="UP000550707">
    <property type="component" value="Unassembled WGS sequence"/>
</dbReference>
<gene>
    <name evidence="3" type="ORF">HJG59_008576</name>
</gene>
<evidence type="ECO:0000313" key="3">
    <source>
        <dbReference type="EMBL" id="KAF6444276.1"/>
    </source>
</evidence>
<dbReference type="EMBL" id="JACASF010000012">
    <property type="protein sequence ID" value="KAF6444276.1"/>
    <property type="molecule type" value="Genomic_DNA"/>
</dbReference>
<reference evidence="3 4" key="1">
    <citation type="journal article" date="2020" name="Nature">
        <title>Six reference-quality genomes reveal evolution of bat adaptations.</title>
        <authorList>
            <person name="Jebb D."/>
            <person name="Huang Z."/>
            <person name="Pippel M."/>
            <person name="Hughes G.M."/>
            <person name="Lavrichenko K."/>
            <person name="Devanna P."/>
            <person name="Winkler S."/>
            <person name="Jermiin L.S."/>
            <person name="Skirmuntt E.C."/>
            <person name="Katzourakis A."/>
            <person name="Burkitt-Gray L."/>
            <person name="Ray D.A."/>
            <person name="Sullivan K.A.M."/>
            <person name="Roscito J.G."/>
            <person name="Kirilenko B.M."/>
            <person name="Davalos L.M."/>
            <person name="Corthals A.P."/>
            <person name="Power M.L."/>
            <person name="Jones G."/>
            <person name="Ransome R.D."/>
            <person name="Dechmann D.K.N."/>
            <person name="Locatelli A.G."/>
            <person name="Puechmaille S.J."/>
            <person name="Fedrigo O."/>
            <person name="Jarvis E.D."/>
            <person name="Hiller M."/>
            <person name="Vernes S.C."/>
            <person name="Myers E.W."/>
            <person name="Teeling E.C."/>
        </authorList>
    </citation>
    <scope>NUCLEOTIDE SEQUENCE [LARGE SCALE GENOMIC DNA]</scope>
    <source>
        <strain evidence="3">MMolMol1</strain>
        <tissue evidence="3">Muscle</tissue>
    </source>
</reference>
<keyword evidence="2" id="KW-1133">Transmembrane helix</keyword>
<feature type="transmembrane region" description="Helical" evidence="2">
    <location>
        <begin position="169"/>
        <end position="190"/>
    </location>
</feature>
<evidence type="ECO:0000256" key="2">
    <source>
        <dbReference type="SAM" id="Phobius"/>
    </source>
</evidence>
<dbReference type="AlphaFoldDB" id="A0A7J8F9H3"/>
<comment type="caution">
    <text evidence="3">The sequence shown here is derived from an EMBL/GenBank/DDBJ whole genome shotgun (WGS) entry which is preliminary data.</text>
</comment>
<accession>A0A7J8F9H3</accession>
<name>A0A7J8F9H3_MOLMO</name>
<protein>
    <submittedName>
        <fullName evidence="3">Uncharacterized protein</fullName>
    </submittedName>
</protein>
<evidence type="ECO:0000256" key="1">
    <source>
        <dbReference type="SAM" id="MobiDB-lite"/>
    </source>
</evidence>
<keyword evidence="4" id="KW-1185">Reference proteome</keyword>
<dbReference type="InParanoid" id="A0A7J8F9H3"/>
<keyword evidence="2" id="KW-0472">Membrane</keyword>
<keyword evidence="2" id="KW-0812">Transmembrane</keyword>
<proteinExistence type="predicted"/>
<feature type="compositionally biased region" description="Polar residues" evidence="1">
    <location>
        <begin position="86"/>
        <end position="98"/>
    </location>
</feature>
<feature type="compositionally biased region" description="Basic and acidic residues" evidence="1">
    <location>
        <begin position="20"/>
        <end position="45"/>
    </location>
</feature>
<feature type="region of interest" description="Disordered" evidence="1">
    <location>
        <begin position="1"/>
        <end position="138"/>
    </location>
</feature>
<feature type="compositionally biased region" description="Basic and acidic residues" evidence="1">
    <location>
        <begin position="73"/>
        <end position="82"/>
    </location>
</feature>
<sequence>MCSGEDKKKSVHCVHNPGRNIRERGGESVRLELRGREEVTGRQDGQEAGAGCRARTQDRPGQKSRKNSCPLSGRKEDSHEIGPLKSTATPQNPTSWQEAPSCPCHGKHCGPRVGPDASSREEQPGQHQRAQATVGWMTTEFDCEEERKAGGRAEEGGERKRGRKETVTLFRLTVWNTMPGVLGTFTYLILKPPLQGGVIPAVERKSQSL</sequence>
<evidence type="ECO:0000313" key="4">
    <source>
        <dbReference type="Proteomes" id="UP000550707"/>
    </source>
</evidence>